<keyword evidence="4" id="KW-0436">Ligase</keyword>
<comment type="similarity">
    <text evidence="1">Belongs to the ATP-dependent AMP-binding enzyme family.</text>
</comment>
<organism evidence="4">
    <name type="scientific">mine drainage metagenome</name>
    <dbReference type="NCBI Taxonomy" id="410659"/>
    <lineage>
        <taxon>unclassified sequences</taxon>
        <taxon>metagenomes</taxon>
        <taxon>ecological metagenomes</taxon>
    </lineage>
</organism>
<evidence type="ECO:0000256" key="2">
    <source>
        <dbReference type="SAM" id="MobiDB-lite"/>
    </source>
</evidence>
<sequence>MPTLPLLTHISLDKIVAWQKGAPISVEKFLADAAHLAVLLPSGKHILNICRDRYHFAVGLAAAIISNKVSLLPPTHTPEMVQQLQAFSAEVFCLHDNDDCTIALPKLRYPAMPEHAASNMAIPQIDAQQLVAIVFTSGSTGTPIPHAKKWGSLVRNVQAQAARLGLSENIGLSENKSYSIVGTVPPQHMYGFESTILLPLQSGNALSSTQPFYPADICSALQETPAPRILVSTPLHLRLLLDAELEVPELVLALSATAPLSNSLAHKAEASLKAPLLEIYGSTETGQIATRRTTQGEAWQLFPDVRLTQMIEHICAVGGHLESPVPLSDIIESTSAEHFLLHGRTQDLINIAGKRSSLANLNHHLNAIDGVIDGAFFMPDEASHDHVTRLSACVVAPSLTASNLLAALRTRIDPVFLPRPLLFVEALPRNSTGKLPREALKKLIANHVNPQHKTTEQSTTQPAQKMQNKRL</sequence>
<proteinExistence type="inferred from homology"/>
<dbReference type="Pfam" id="PF00501">
    <property type="entry name" value="AMP-binding"/>
    <property type="match status" value="1"/>
</dbReference>
<accession>A0A1J5TC29</accession>
<dbReference type="GO" id="GO:0006631">
    <property type="term" value="P:fatty acid metabolic process"/>
    <property type="evidence" value="ECO:0007669"/>
    <property type="project" value="TreeGrafter"/>
</dbReference>
<reference evidence="4" key="1">
    <citation type="submission" date="2016-10" db="EMBL/GenBank/DDBJ databases">
        <title>Sequence of Gallionella enrichment culture.</title>
        <authorList>
            <person name="Poehlein A."/>
            <person name="Muehling M."/>
            <person name="Daniel R."/>
        </authorList>
    </citation>
    <scope>NUCLEOTIDE SEQUENCE</scope>
</reference>
<feature type="region of interest" description="Disordered" evidence="2">
    <location>
        <begin position="446"/>
        <end position="471"/>
    </location>
</feature>
<evidence type="ECO:0000313" key="4">
    <source>
        <dbReference type="EMBL" id="OIR17667.1"/>
    </source>
</evidence>
<comment type="caution">
    <text evidence="4">The sequence shown here is derived from an EMBL/GenBank/DDBJ whole genome shotgun (WGS) entry which is preliminary data.</text>
</comment>
<dbReference type="EMBL" id="MLJW01000004">
    <property type="protein sequence ID" value="OIR17667.1"/>
    <property type="molecule type" value="Genomic_DNA"/>
</dbReference>
<dbReference type="InterPro" id="IPR000873">
    <property type="entry name" value="AMP-dep_synth/lig_dom"/>
</dbReference>
<dbReference type="PANTHER" id="PTHR43201:SF8">
    <property type="entry name" value="ACYL-COA SYNTHETASE FAMILY MEMBER 3"/>
    <property type="match status" value="1"/>
</dbReference>
<dbReference type="InterPro" id="IPR042099">
    <property type="entry name" value="ANL_N_sf"/>
</dbReference>
<feature type="domain" description="AMP-dependent synthetase/ligase" evidence="3">
    <location>
        <begin position="113"/>
        <end position="297"/>
    </location>
</feature>
<dbReference type="GO" id="GO:0008756">
    <property type="term" value="F:o-succinylbenzoate-CoA ligase activity"/>
    <property type="evidence" value="ECO:0007669"/>
    <property type="project" value="UniProtKB-EC"/>
</dbReference>
<name>A0A1J5TC29_9ZZZZ</name>
<evidence type="ECO:0000256" key="1">
    <source>
        <dbReference type="ARBA" id="ARBA00006432"/>
    </source>
</evidence>
<dbReference type="GO" id="GO:0031956">
    <property type="term" value="F:medium-chain fatty acid-CoA ligase activity"/>
    <property type="evidence" value="ECO:0007669"/>
    <property type="project" value="TreeGrafter"/>
</dbReference>
<gene>
    <name evidence="4" type="primary">menE_1</name>
    <name evidence="4" type="ORF">GALL_18870</name>
</gene>
<dbReference type="PANTHER" id="PTHR43201">
    <property type="entry name" value="ACYL-COA SYNTHETASE"/>
    <property type="match status" value="1"/>
</dbReference>
<dbReference type="Gene3D" id="3.40.50.12780">
    <property type="entry name" value="N-terminal domain of ligase-like"/>
    <property type="match status" value="1"/>
</dbReference>
<dbReference type="SUPFAM" id="SSF56801">
    <property type="entry name" value="Acetyl-CoA synthetase-like"/>
    <property type="match status" value="1"/>
</dbReference>
<dbReference type="InterPro" id="IPR045851">
    <property type="entry name" value="AMP-bd_C_sf"/>
</dbReference>
<feature type="compositionally biased region" description="Polar residues" evidence="2">
    <location>
        <begin position="448"/>
        <end position="471"/>
    </location>
</feature>
<dbReference type="Gene3D" id="3.30.300.30">
    <property type="match status" value="1"/>
</dbReference>
<evidence type="ECO:0000259" key="3">
    <source>
        <dbReference type="Pfam" id="PF00501"/>
    </source>
</evidence>
<dbReference type="AlphaFoldDB" id="A0A1J5TC29"/>
<protein>
    <submittedName>
        <fullName evidence="4">2-succinylbenzoate--CoA ligase</fullName>
        <ecNumber evidence="4">6.2.1.26</ecNumber>
    </submittedName>
</protein>
<dbReference type="EC" id="6.2.1.26" evidence="4"/>